<feature type="region of interest" description="Disordered" evidence="1">
    <location>
        <begin position="1"/>
        <end position="25"/>
    </location>
</feature>
<evidence type="ECO:0000313" key="3">
    <source>
        <dbReference type="Proteomes" id="UP000274429"/>
    </source>
</evidence>
<organism evidence="4">
    <name type="scientific">Hydatigena taeniaeformis</name>
    <name type="common">Feline tapeworm</name>
    <name type="synonym">Taenia taeniaeformis</name>
    <dbReference type="NCBI Taxonomy" id="6205"/>
    <lineage>
        <taxon>Eukaryota</taxon>
        <taxon>Metazoa</taxon>
        <taxon>Spiralia</taxon>
        <taxon>Lophotrochozoa</taxon>
        <taxon>Platyhelminthes</taxon>
        <taxon>Cestoda</taxon>
        <taxon>Eucestoda</taxon>
        <taxon>Cyclophyllidea</taxon>
        <taxon>Taeniidae</taxon>
        <taxon>Hydatigera</taxon>
    </lineage>
</organism>
<dbReference type="WBParaSite" id="TTAC_0000916701-mRNA-1">
    <property type="protein sequence ID" value="TTAC_0000916701-mRNA-1"/>
    <property type="gene ID" value="TTAC_0000916701"/>
</dbReference>
<keyword evidence="3" id="KW-1185">Reference proteome</keyword>
<proteinExistence type="predicted"/>
<name>A0A0R3X6M6_HYDTA</name>
<accession>A0A0R3X6M6</accession>
<gene>
    <name evidence="2" type="ORF">TTAC_LOCUS9152</name>
</gene>
<evidence type="ECO:0000313" key="2">
    <source>
        <dbReference type="EMBL" id="VDM33880.1"/>
    </source>
</evidence>
<reference evidence="4" key="1">
    <citation type="submission" date="2017-02" db="UniProtKB">
        <authorList>
            <consortium name="WormBaseParasite"/>
        </authorList>
    </citation>
    <scope>IDENTIFICATION</scope>
</reference>
<dbReference type="Proteomes" id="UP000274429">
    <property type="component" value="Unassembled WGS sequence"/>
</dbReference>
<sequence length="830" mass="92990">MAGKHWKSAIHSNLDNNPSRRPRRRDFSREPELLHVQRLHRLYVGLAYFALWFLNRERSAGLTYLEKAESKLSEVESLIEFGHICDVFLQPLIQIRFNDNRAGAILPLLEKYASRQPYNPNTDRFLAEWYLHAATGKTSFPADPRGFRRALKKSLTLDGESIPPVLKHLVSFSLRLLPTPAPSNSVRGDENWHFIIADICCSCGFFTEALEIVFKLLDHPSWCGFDQPWRLLQTCVRSLGLSSDVVSKMWTLRARTWKTYIFSHPDLSPEGSSAKKLLQRIPRLKGVEYQIDDGFGCIIEVTPLKPWSSKSEDFLLNRKVYFPYERVTMYKRLLSTISTKAGSSNPEELPEFKEFQELHCKLSAAQKKALEDLQASSPCGHLVLPMDLEESFIRYIHQEQLSRLSDGAYELVSSLKFSAERASTAKLVHLMSFGDDRTLDTFSLNEKTLPRSMETNSEANEKTIGFKYLQIAPEANIIVNADVLVRVLPYLKSNSKCFFPLDVVPSPLDKNKRSVFLHKPFLGEPLQDNRLRAQECYTVLCKQAFVSASPTVKVADTTTASGDRSSSDDEMEGALAIDSLATQSVEELSPNSHSETTSKNLRAVLERCHVVENDSGASGMEVLQEPASPEPSTSQIGSPPHHFDVSSTPLETVHAAPENNRRWSLFTLGHLNILVSSCGIQLSSKSCAFTSGCLFWPNCSELWSDASKSDIKIAHLEVRPEYLQPWGCEELMEAEIFSSWLGAKLSSPHSPTILRCEFSLLHILSALSNANDFDAEMSPGTPLNKLAQHYKYPPMATLGNECVADGGGTSITTAESTFNNWTCLPANDRG</sequence>
<evidence type="ECO:0000313" key="4">
    <source>
        <dbReference type="WBParaSite" id="TTAC_0000916701-mRNA-1"/>
    </source>
</evidence>
<protein>
    <submittedName>
        <fullName evidence="4">Transcription initiation factor TFIID subunit 5</fullName>
    </submittedName>
</protein>
<reference evidence="2 3" key="2">
    <citation type="submission" date="2018-11" db="EMBL/GenBank/DDBJ databases">
        <authorList>
            <consortium name="Pathogen Informatics"/>
        </authorList>
    </citation>
    <scope>NUCLEOTIDE SEQUENCE [LARGE SCALE GENOMIC DNA]</scope>
</reference>
<dbReference type="AlphaFoldDB" id="A0A0R3X6M6"/>
<dbReference type="EMBL" id="UYWX01020694">
    <property type="protein sequence ID" value="VDM33880.1"/>
    <property type="molecule type" value="Genomic_DNA"/>
</dbReference>
<evidence type="ECO:0000256" key="1">
    <source>
        <dbReference type="SAM" id="MobiDB-lite"/>
    </source>
</evidence>
<dbReference type="OrthoDB" id="6272197at2759"/>